<gene>
    <name evidence="3" type="ORF">H9702_09985</name>
</gene>
<dbReference type="Pfam" id="PF03413">
    <property type="entry name" value="PepSY"/>
    <property type="match status" value="3"/>
</dbReference>
<proteinExistence type="predicted"/>
<name>A0A9D2SXG4_9FIRM</name>
<dbReference type="AlphaFoldDB" id="A0A9D2SXG4"/>
<reference evidence="3" key="1">
    <citation type="journal article" date="2021" name="PeerJ">
        <title>Extensive microbial diversity within the chicken gut microbiome revealed by metagenomics and culture.</title>
        <authorList>
            <person name="Gilroy R."/>
            <person name="Ravi A."/>
            <person name="Getino M."/>
            <person name="Pursley I."/>
            <person name="Horton D.L."/>
            <person name="Alikhan N.F."/>
            <person name="Baker D."/>
            <person name="Gharbi K."/>
            <person name="Hall N."/>
            <person name="Watson M."/>
            <person name="Adriaenssens E.M."/>
            <person name="Foster-Nyarko E."/>
            <person name="Jarju S."/>
            <person name="Secka A."/>
            <person name="Antonio M."/>
            <person name="Oren A."/>
            <person name="Chaudhuri R.R."/>
            <person name="La Ragione R."/>
            <person name="Hildebrand F."/>
            <person name="Pallen M.J."/>
        </authorList>
    </citation>
    <scope>NUCLEOTIDE SEQUENCE</scope>
    <source>
        <strain evidence="3">CHK187-11901</strain>
    </source>
</reference>
<dbReference type="EMBL" id="DWWM01000060">
    <property type="protein sequence ID" value="HJC37440.1"/>
    <property type="molecule type" value="Genomic_DNA"/>
</dbReference>
<accession>A0A9D2SXG4</accession>
<feature type="chain" id="PRO_5039412565" evidence="1">
    <location>
        <begin position="24"/>
        <end position="248"/>
    </location>
</feature>
<evidence type="ECO:0000259" key="2">
    <source>
        <dbReference type="Pfam" id="PF03413"/>
    </source>
</evidence>
<organism evidence="3 4">
    <name type="scientific">Candidatus Merdibacter merdavium</name>
    <dbReference type="NCBI Taxonomy" id="2838692"/>
    <lineage>
        <taxon>Bacteria</taxon>
        <taxon>Bacillati</taxon>
        <taxon>Bacillota</taxon>
        <taxon>Erysipelotrichia</taxon>
        <taxon>Erysipelotrichales</taxon>
        <taxon>Erysipelotrichaceae</taxon>
        <taxon>Merdibacter</taxon>
    </lineage>
</organism>
<dbReference type="Proteomes" id="UP000823896">
    <property type="component" value="Unassembled WGS sequence"/>
</dbReference>
<dbReference type="PROSITE" id="PS51257">
    <property type="entry name" value="PROKAR_LIPOPROTEIN"/>
    <property type="match status" value="1"/>
</dbReference>
<feature type="domain" description="PepSY" evidence="2">
    <location>
        <begin position="30"/>
        <end position="89"/>
    </location>
</feature>
<sequence>MKHKIIYTLVISCLFLLSSCGSAQSENQSISLEEAKSAALDDAQLGIDEVEFLKTERNTDGDTSYYDIQFLVNGTIYKYQINTETGAILHVDYEAESASSGTDAPEASAITLDQARAIALDHAGISEGDATFVKEQTGTSSYEIEFYSGSNEYDYEIDMYTGAILNFDRDAEDHELPAQSDLTLEEARALALSRVNGATERHIEIEQDEDDGHIIYEGEIRYGNAEYEFEIDAATGTILEWTVDYEDD</sequence>
<protein>
    <submittedName>
        <fullName evidence="3">PepSY domain-containing protein</fullName>
    </submittedName>
</protein>
<keyword evidence="1" id="KW-0732">Signal</keyword>
<comment type="caution">
    <text evidence="3">The sequence shown here is derived from an EMBL/GenBank/DDBJ whole genome shotgun (WGS) entry which is preliminary data.</text>
</comment>
<dbReference type="Gene3D" id="3.10.450.40">
    <property type="match status" value="3"/>
</dbReference>
<evidence type="ECO:0000313" key="3">
    <source>
        <dbReference type="EMBL" id="HJC37440.1"/>
    </source>
</evidence>
<feature type="signal peptide" evidence="1">
    <location>
        <begin position="1"/>
        <end position="23"/>
    </location>
</feature>
<feature type="domain" description="PepSY" evidence="2">
    <location>
        <begin position="182"/>
        <end position="240"/>
    </location>
</feature>
<feature type="domain" description="PepSY" evidence="2">
    <location>
        <begin position="109"/>
        <end position="166"/>
    </location>
</feature>
<evidence type="ECO:0000313" key="4">
    <source>
        <dbReference type="Proteomes" id="UP000823896"/>
    </source>
</evidence>
<dbReference type="InterPro" id="IPR025711">
    <property type="entry name" value="PepSY"/>
</dbReference>
<evidence type="ECO:0000256" key="1">
    <source>
        <dbReference type="SAM" id="SignalP"/>
    </source>
</evidence>
<reference evidence="3" key="2">
    <citation type="submission" date="2021-04" db="EMBL/GenBank/DDBJ databases">
        <authorList>
            <person name="Gilroy R."/>
        </authorList>
    </citation>
    <scope>NUCLEOTIDE SEQUENCE</scope>
    <source>
        <strain evidence="3">CHK187-11901</strain>
    </source>
</reference>